<keyword evidence="2" id="KW-1185">Reference proteome</keyword>
<dbReference type="Proteomes" id="UP000460558">
    <property type="component" value="Unassembled WGS sequence"/>
</dbReference>
<reference evidence="1 2" key="1">
    <citation type="submission" date="2019-06" db="EMBL/GenBank/DDBJ databases">
        <title>Comparative genomics and metabolomics analyses of clavulanic acid producing Streptomyces species provides insight into specialized metabolism and evolution of beta-lactam biosynthetic gene clusters.</title>
        <authorList>
            <person name="Moore M.A."/>
            <person name="Cruz-Morales P."/>
            <person name="Barona Gomez F."/>
            <person name="Kapil T."/>
        </authorList>
    </citation>
    <scope>NUCLEOTIDE SEQUENCE [LARGE SCALE GENOMIC DNA]</scope>
    <source>
        <strain evidence="1 2">T-272</strain>
    </source>
</reference>
<evidence type="ECO:0000313" key="2">
    <source>
        <dbReference type="Proteomes" id="UP000460558"/>
    </source>
</evidence>
<comment type="caution">
    <text evidence="1">The sequence shown here is derived from an EMBL/GenBank/DDBJ whole genome shotgun (WGS) entry which is preliminary data.</text>
</comment>
<sequence>QVVAGALLAAGLALLVEGALAAADRLLDPARRAARTAGRGSAAVPRARARAAA</sequence>
<feature type="non-terminal residue" evidence="1">
    <location>
        <position position="1"/>
    </location>
</feature>
<gene>
    <name evidence="1" type="ORF">FFZ77_04635</name>
</gene>
<dbReference type="EMBL" id="VDEQ01000043">
    <property type="protein sequence ID" value="MQS34933.1"/>
    <property type="molecule type" value="Genomic_DNA"/>
</dbReference>
<proteinExistence type="predicted"/>
<protein>
    <submittedName>
        <fullName evidence="1">ABC transporter permease</fullName>
    </submittedName>
</protein>
<organism evidence="1 2">
    <name type="scientific">Streptomyces katsurahamanus</name>
    <dbReference type="NCBI Taxonomy" id="2577098"/>
    <lineage>
        <taxon>Bacteria</taxon>
        <taxon>Bacillati</taxon>
        <taxon>Actinomycetota</taxon>
        <taxon>Actinomycetes</taxon>
        <taxon>Kitasatosporales</taxon>
        <taxon>Streptomycetaceae</taxon>
        <taxon>Streptomyces</taxon>
    </lineage>
</organism>
<name>A0ABW9NNW3_9ACTN</name>
<evidence type="ECO:0000313" key="1">
    <source>
        <dbReference type="EMBL" id="MQS34933.1"/>
    </source>
</evidence>
<accession>A0ABW9NNW3</accession>